<keyword evidence="3" id="KW-0413">Isomerase</keyword>
<gene>
    <name evidence="3" type="ORF">ABVT11_04540</name>
</gene>
<evidence type="ECO:0000313" key="4">
    <source>
        <dbReference type="Proteomes" id="UP001548590"/>
    </source>
</evidence>
<evidence type="ECO:0000259" key="2">
    <source>
        <dbReference type="Pfam" id="PF16036"/>
    </source>
</evidence>
<accession>A0ABV2CMG3</accession>
<feature type="chain" id="PRO_5045571125" evidence="1">
    <location>
        <begin position="19"/>
        <end position="170"/>
    </location>
</feature>
<sequence length="170" mass="18863">MKPLLACLLLLAATLAAASSPPGLPGAERWHLLGQGEMRWFGLRLYQASLWSGAESFALEQPFALTLTYARSIPSARIVEASMDELRRLGTNDEAKLARWRAWMEQAFPDVREGDSITGVSLPAGRVQFWSAGRLRADIPDADFARAFFAIWLDPRTREPALRARLLGLP</sequence>
<feature type="signal peptide" evidence="1">
    <location>
        <begin position="1"/>
        <end position="18"/>
    </location>
</feature>
<feature type="domain" description="Chalcone isomerase" evidence="2">
    <location>
        <begin position="41"/>
        <end position="168"/>
    </location>
</feature>
<dbReference type="Pfam" id="PF16036">
    <property type="entry name" value="Chalcone_3"/>
    <property type="match status" value="1"/>
</dbReference>
<evidence type="ECO:0000313" key="3">
    <source>
        <dbReference type="EMBL" id="MET1489082.1"/>
    </source>
</evidence>
<dbReference type="RefSeq" id="WP_345924212.1">
    <property type="nucleotide sequence ID" value="NZ_JBDIVF010000001.1"/>
</dbReference>
<proteinExistence type="predicted"/>
<keyword evidence="4" id="KW-1185">Reference proteome</keyword>
<dbReference type="GO" id="GO:0016853">
    <property type="term" value="F:isomerase activity"/>
    <property type="evidence" value="ECO:0007669"/>
    <property type="project" value="UniProtKB-KW"/>
</dbReference>
<dbReference type="Proteomes" id="UP001548590">
    <property type="component" value="Unassembled WGS sequence"/>
</dbReference>
<organism evidence="3 4">
    <name type="scientific">Uliginosibacterium paludis</name>
    <dbReference type="NCBI Taxonomy" id="1615952"/>
    <lineage>
        <taxon>Bacteria</taxon>
        <taxon>Pseudomonadati</taxon>
        <taxon>Pseudomonadota</taxon>
        <taxon>Betaproteobacteria</taxon>
        <taxon>Rhodocyclales</taxon>
        <taxon>Zoogloeaceae</taxon>
        <taxon>Uliginosibacterium</taxon>
    </lineage>
</organism>
<keyword evidence="1" id="KW-0732">Signal</keyword>
<evidence type="ECO:0000256" key="1">
    <source>
        <dbReference type="SAM" id="SignalP"/>
    </source>
</evidence>
<reference evidence="3 4" key="1">
    <citation type="submission" date="2024-07" db="EMBL/GenBank/DDBJ databases">
        <title>Uliginosibacterium paludis KCTC:42655.</title>
        <authorList>
            <person name="Kim M.K."/>
        </authorList>
    </citation>
    <scope>NUCLEOTIDE SEQUENCE [LARGE SCALE GENOMIC DNA]</scope>
    <source>
        <strain evidence="3 4">KCTC 42655</strain>
    </source>
</reference>
<name>A0ABV2CMG3_9RHOO</name>
<dbReference type="EMBL" id="JBEWLZ010000002">
    <property type="protein sequence ID" value="MET1489082.1"/>
    <property type="molecule type" value="Genomic_DNA"/>
</dbReference>
<protein>
    <submittedName>
        <fullName evidence="3">Chalcone isomerase family protein</fullName>
    </submittedName>
</protein>
<dbReference type="InterPro" id="IPR016087">
    <property type="entry name" value="Chalcone_isomerase"/>
</dbReference>
<comment type="caution">
    <text evidence="3">The sequence shown here is derived from an EMBL/GenBank/DDBJ whole genome shotgun (WGS) entry which is preliminary data.</text>
</comment>